<evidence type="ECO:0000313" key="2">
    <source>
        <dbReference type="Proteomes" id="UP000000788"/>
    </source>
</evidence>
<keyword evidence="2" id="KW-1185">Reference proteome</keyword>
<dbReference type="RefSeq" id="WP_012196067.1">
    <property type="nucleotide sequence ID" value="NC_009976.1"/>
</dbReference>
<proteinExistence type="predicted"/>
<dbReference type="HOGENOM" id="CLU_3046838_0_0_3"/>
<dbReference type="eggNOG" id="ENOG5031UZ0">
    <property type="taxonomic scope" value="Bacteria"/>
</dbReference>
<organism evidence="1 2">
    <name type="scientific">Prochlorococcus marinus (strain MIT 9211)</name>
    <dbReference type="NCBI Taxonomy" id="93059"/>
    <lineage>
        <taxon>Bacteria</taxon>
        <taxon>Bacillati</taxon>
        <taxon>Cyanobacteriota</taxon>
        <taxon>Cyanophyceae</taxon>
        <taxon>Synechococcales</taxon>
        <taxon>Prochlorococcaceae</taxon>
        <taxon>Prochlorococcus</taxon>
    </lineage>
</organism>
<protein>
    <submittedName>
        <fullName evidence="1">Uncharacterized protein</fullName>
    </submittedName>
</protein>
<sequence>MSLITSIISYMETPKWIPSEEEREVMEAVWMQIKGACEKLKEETNAQDEHIRKMLQEMADRYYS</sequence>
<accession>A9BC84</accession>
<dbReference type="STRING" id="93059.P9211_15151"/>
<reference evidence="1 2" key="1">
    <citation type="journal article" date="2007" name="PLoS Genet.">
        <title>Patterns and implications of gene gain and loss in the evolution of Prochlorococcus.</title>
        <authorList>
            <person name="Kettler G.C."/>
            <person name="Martiny A.C."/>
            <person name="Huang K."/>
            <person name="Zucker J."/>
            <person name="Coleman M.L."/>
            <person name="Rodrigue S."/>
            <person name="Chen F."/>
            <person name="Lapidus A."/>
            <person name="Ferriera S."/>
            <person name="Johnson J."/>
            <person name="Steglich C."/>
            <person name="Church G.M."/>
            <person name="Richardson P."/>
            <person name="Chisholm S.W."/>
        </authorList>
    </citation>
    <scope>NUCLEOTIDE SEQUENCE [LARGE SCALE GENOMIC DNA]</scope>
    <source>
        <strain evidence="2">MIT 9211</strain>
    </source>
</reference>
<name>A9BC84_PROM4</name>
<dbReference type="EMBL" id="CP000878">
    <property type="protein sequence ID" value="ABX09446.1"/>
    <property type="molecule type" value="Genomic_DNA"/>
</dbReference>
<dbReference type="AlphaFoldDB" id="A9BC84"/>
<gene>
    <name evidence="1" type="ordered locus">P9211_15151</name>
</gene>
<evidence type="ECO:0000313" key="1">
    <source>
        <dbReference type="EMBL" id="ABX09446.1"/>
    </source>
</evidence>
<dbReference type="Proteomes" id="UP000000788">
    <property type="component" value="Chromosome"/>
</dbReference>
<dbReference type="KEGG" id="pmj:P9211_15151"/>
<dbReference type="OrthoDB" id="542069at2"/>